<evidence type="ECO:0000313" key="4">
    <source>
        <dbReference type="Proteomes" id="UP000772812"/>
    </source>
</evidence>
<dbReference type="EMBL" id="JAACYA010000001">
    <property type="protein sequence ID" value="MBK3331625.1"/>
    <property type="molecule type" value="Genomic_DNA"/>
</dbReference>
<keyword evidence="1" id="KW-0175">Coiled coil</keyword>
<accession>A0ABS1GFG2</accession>
<name>A0ABS1GFG2_9AQUI</name>
<proteinExistence type="predicted"/>
<feature type="transmembrane region" description="Helical" evidence="2">
    <location>
        <begin position="6"/>
        <end position="26"/>
    </location>
</feature>
<keyword evidence="4" id="KW-1185">Reference proteome</keyword>
<keyword evidence="2" id="KW-0812">Transmembrane</keyword>
<keyword evidence="2" id="KW-0472">Membrane</keyword>
<dbReference type="Proteomes" id="UP000772812">
    <property type="component" value="Unassembled WGS sequence"/>
</dbReference>
<organism evidence="3 4">
    <name type="scientific">Persephonella atlantica</name>
    <dbReference type="NCBI Taxonomy" id="2699429"/>
    <lineage>
        <taxon>Bacteria</taxon>
        <taxon>Pseudomonadati</taxon>
        <taxon>Aquificota</taxon>
        <taxon>Aquificia</taxon>
        <taxon>Aquificales</taxon>
        <taxon>Hydrogenothermaceae</taxon>
        <taxon>Persephonella</taxon>
    </lineage>
</organism>
<comment type="caution">
    <text evidence="3">The sequence shown here is derived from an EMBL/GenBank/DDBJ whole genome shotgun (WGS) entry which is preliminary data.</text>
</comment>
<reference evidence="3 4" key="1">
    <citation type="journal article" date="2021" name="Syst. Appl. Microbiol.">
        <title>Persephonella atlantica sp. nov.: How to adapt to physico-chemical gradients in high temperature hydrothermal habitats.</title>
        <authorList>
            <person name="Francois D.X."/>
            <person name="Godfroy A."/>
            <person name="Mathien C."/>
            <person name="Aube J."/>
            <person name="Cathalot C."/>
            <person name="Lesongeur F."/>
            <person name="L'Haridon S."/>
            <person name="Philippon X."/>
            <person name="Roussel E.G."/>
        </authorList>
    </citation>
    <scope>NUCLEOTIDE SEQUENCE [LARGE SCALE GENOMIC DNA]</scope>
    <source>
        <strain evidence="3 4">MO1340</strain>
    </source>
</reference>
<keyword evidence="2" id="KW-1133">Transmembrane helix</keyword>
<gene>
    <name evidence="3" type="ORF">GWK41_00930</name>
</gene>
<evidence type="ECO:0000256" key="1">
    <source>
        <dbReference type="SAM" id="Coils"/>
    </source>
</evidence>
<sequence>MIDKKYVMYLFAVVFSVLMLEVYGSFSELNQNMRDKKDQLHLALLDLKKKKKDIVKLKEEVSRLEIRPLSREEALEKILESTEYFVKMYDARITQPLSEKGNTYTITVSFEYYPESSEELIQFLNKLYNQISPQIVIKRFRLDNMKEGTKTYFEITLKQPFEGQV</sequence>
<evidence type="ECO:0000256" key="2">
    <source>
        <dbReference type="SAM" id="Phobius"/>
    </source>
</evidence>
<evidence type="ECO:0008006" key="5">
    <source>
        <dbReference type="Google" id="ProtNLM"/>
    </source>
</evidence>
<dbReference type="RefSeq" id="WP_200673040.1">
    <property type="nucleotide sequence ID" value="NZ_JAACYA010000001.1"/>
</dbReference>
<feature type="coiled-coil region" evidence="1">
    <location>
        <begin position="30"/>
        <end position="67"/>
    </location>
</feature>
<protein>
    <recommendedName>
        <fullName evidence="5">Tfp pilus assembly protein PilO</fullName>
    </recommendedName>
</protein>
<evidence type="ECO:0000313" key="3">
    <source>
        <dbReference type="EMBL" id="MBK3331625.1"/>
    </source>
</evidence>